<dbReference type="InterPro" id="IPR051625">
    <property type="entry name" value="Signaling_Regulatory_Domain"/>
</dbReference>
<feature type="repeat" description="RCC1" evidence="3">
    <location>
        <begin position="400"/>
        <end position="461"/>
    </location>
</feature>
<dbReference type="InterPro" id="IPR002110">
    <property type="entry name" value="Ankyrin_rpt"/>
</dbReference>
<feature type="domain" description="BTB" evidence="5">
    <location>
        <begin position="926"/>
        <end position="1000"/>
    </location>
</feature>
<dbReference type="SMART" id="SM00248">
    <property type="entry name" value="ANK"/>
    <property type="match status" value="2"/>
</dbReference>
<dbReference type="EMBL" id="MU004190">
    <property type="protein sequence ID" value="KAF2494532.1"/>
    <property type="molecule type" value="Genomic_DNA"/>
</dbReference>
<keyword evidence="2" id="KW-0040">ANK repeat</keyword>
<feature type="compositionally biased region" description="Pro residues" evidence="4">
    <location>
        <begin position="1403"/>
        <end position="1418"/>
    </location>
</feature>
<dbReference type="Gene3D" id="3.30.710.10">
    <property type="entry name" value="Potassium Channel Kv1.1, Chain A"/>
    <property type="match status" value="2"/>
</dbReference>
<dbReference type="PROSITE" id="PS50012">
    <property type="entry name" value="RCC1_3"/>
    <property type="match status" value="2"/>
</dbReference>
<dbReference type="InterPro" id="IPR009091">
    <property type="entry name" value="RCC1/BLIP-II"/>
</dbReference>
<dbReference type="PROSITE" id="PS50097">
    <property type="entry name" value="BTB"/>
    <property type="match status" value="1"/>
</dbReference>
<feature type="compositionally biased region" description="Polar residues" evidence="4">
    <location>
        <begin position="1446"/>
        <end position="1460"/>
    </location>
</feature>
<dbReference type="InterPro" id="IPR036770">
    <property type="entry name" value="Ankyrin_rpt-contain_sf"/>
</dbReference>
<protein>
    <recommendedName>
        <fullName evidence="5">BTB domain-containing protein</fullName>
    </recommendedName>
</protein>
<evidence type="ECO:0000256" key="4">
    <source>
        <dbReference type="SAM" id="MobiDB-lite"/>
    </source>
</evidence>
<proteinExistence type="predicted"/>
<dbReference type="Proteomes" id="UP000799750">
    <property type="component" value="Unassembled WGS sequence"/>
</dbReference>
<feature type="compositionally biased region" description="Pro residues" evidence="4">
    <location>
        <begin position="1626"/>
        <end position="1636"/>
    </location>
</feature>
<evidence type="ECO:0000256" key="2">
    <source>
        <dbReference type="PROSITE-ProRule" id="PRU00023"/>
    </source>
</evidence>
<dbReference type="SUPFAM" id="SSF50985">
    <property type="entry name" value="RCC1/BLIP-II"/>
    <property type="match status" value="1"/>
</dbReference>
<feature type="compositionally biased region" description="Gly residues" evidence="4">
    <location>
        <begin position="1654"/>
        <end position="1672"/>
    </location>
</feature>
<dbReference type="PRINTS" id="PR00633">
    <property type="entry name" value="RCCNDNSATION"/>
</dbReference>
<dbReference type="SUPFAM" id="SSF54695">
    <property type="entry name" value="POZ domain"/>
    <property type="match status" value="1"/>
</dbReference>
<feature type="compositionally biased region" description="Basic and acidic residues" evidence="4">
    <location>
        <begin position="1565"/>
        <end position="1586"/>
    </location>
</feature>
<feature type="repeat" description="RCC1" evidence="3">
    <location>
        <begin position="346"/>
        <end position="399"/>
    </location>
</feature>
<evidence type="ECO:0000313" key="7">
    <source>
        <dbReference type="Proteomes" id="UP000799750"/>
    </source>
</evidence>
<dbReference type="PANTHER" id="PTHR22872:SF2">
    <property type="entry name" value="INHIBITOR OF BRUTON TYROSINE KINASE"/>
    <property type="match status" value="1"/>
</dbReference>
<dbReference type="Pfam" id="PF13540">
    <property type="entry name" value="RCC1_2"/>
    <property type="match status" value="1"/>
</dbReference>
<dbReference type="Gene3D" id="2.130.10.30">
    <property type="entry name" value="Regulator of chromosome condensation 1/beta-lactamase-inhibitor protein II"/>
    <property type="match status" value="1"/>
</dbReference>
<gene>
    <name evidence="6" type="ORF">BU16DRAFT_562189</name>
</gene>
<dbReference type="Pfam" id="PF12796">
    <property type="entry name" value="Ank_2"/>
    <property type="match status" value="1"/>
</dbReference>
<keyword evidence="1" id="KW-0677">Repeat</keyword>
<evidence type="ECO:0000259" key="5">
    <source>
        <dbReference type="PROSITE" id="PS50097"/>
    </source>
</evidence>
<feature type="region of interest" description="Disordered" evidence="4">
    <location>
        <begin position="1258"/>
        <end position="1513"/>
    </location>
</feature>
<dbReference type="InterPro" id="IPR000210">
    <property type="entry name" value="BTB/POZ_dom"/>
</dbReference>
<feature type="compositionally biased region" description="Low complexity" evidence="4">
    <location>
        <begin position="1419"/>
        <end position="1445"/>
    </location>
</feature>
<sequence>MSGYLWKYFLEDDVENFRHILESGSYNARPGTQKSSLGWQGGSLGDALNSPSSLGPSPTLQSKMRKAIGTLGGPLTRADINSRDATGLTILHHAATLTSDNAVAFAQALLEQPLTDLYIQDQENGWTALHRAFYFGNIAIARLILNRDAQDMLGYGLARGLVKIKDKEGNGPLDLFSMTIKDRIVRPDDRRTAGDSDSDSDGGVGENADRDEDGSSRKSVRPLINLEGDEIFTFGSNKNVTLGFGDEDDRQFPERVTIRRPDHLVQRFYAEYQEKQMQKWTALNVPASEAAASRGPPTSDTIPEPAWVAQKSVTELPTVIRNTPIVIQDVQMSKLHTAILTTDPVSNLYVCGHGPGARLGLGHETTRYQFTCIEGGGLGQKKVTAVALGQNHTLAITDDGEIFSWGNNAYGQLGYNLPKTTTLADEDPKGTSPRQIFGPLKRELVIGVAASRVHSVAHTANSLFTFGKNEGQLGITGSDARSLEMQNTPRKIAASLFSSNISSVSAIDGATVCLLENHDVWVFANFGYSKLSFDLEGFTNYFLKRSFLTTNYYTTPNRICKITSGGDTICALSTSGDLFTVAVSKRSETSQDSSTSTTNPTKIRGALSQPYRIWSAKKGHMVARDVAVDQDGSIILTTEAGSVWRRTKRASIKDATASGIGDYKPKDYKFSRVPGLTRVTAVRASAFGAYAAVRRDCEVTRTQIVVDELSLWTDVEPLLAFRGLANYEENSDDENPSPRFWQRPSKAGSLRKRVLASKDLEDEVADVIRQTIAADDREYDLDLGTSTSEVRIPAHRFMFAGRSRIMRQALATRQDHGVGILDIATITHDQNTGKTTVLFQGLDFLTIFNLVLFVYTDSFVDFWHAARQFPKMATRFRNSRIEIMKVASRLEIRHLERSARQMITPVRSMNLDMELAIKNASIFEDGDVLVQLSDGELKVHSAIICQRCPFFHGMFKGRAGGQWLAGRRDLLAGPSDAISVDLKHVDTRVFWLVVRHIYADAGEELFDDVVSEDFNDVLALDELLDHVMDVMGVANELMLDRLSQVCQKVAGRYVNARNVCQLLNAIAASSVTEFKDAGLEYICLGLEAVMQNGSLDELDEDLLLELSQVARDNQLAYLPFAKSGRAEALLLEKYPDLAERIDRARRAKVDSIILSNKYNQGDGQMSSSFRAQSLEELSTSPLRQRNRRKSSKEVKSASFTGSPQLQQAEAANINSMDQVESHLLKERGAQSRRGRFSLSSALTPALKGKNSLTDLMFEMSDDDEGSPLEESKRKKLDDTDPTFSGLYDEFTPVGSPEEPWASTRRKSRLSPHDLGVGSSGNFDSPRTPATKSSDRPWGSTPLSTPRLDMKDIMAQASPPKPSGLAIGLANDDVNDGKHVGSFTAKMSQKERKRLQQAQQLGQPPTPPVLDNPQPPPSISPWRPIHYDKNSPLSSSPALAATPNTSRANSTPQMTMRQTVANGGHAKSKSPIPPSQSRSVSGPSNTIPAHLKSSSSSNPMATPRSIRHTPLPATALSAASPSQFLTLQDVLFQQQAEKDAIREAAAKRSLQEIQQEQEFQEWWEQESKRVMQEEEARRRTEEREKGGRGRGAGSRGGKRGGKGRGKKDKEVAETSAAQPGEEANAPPSAPASAPPSAPAKHDKAEKSAKPRSRGPRGGGRGGGGGGGRGGKAQGPGRENIAPSGAGAAS</sequence>
<dbReference type="SUPFAM" id="SSF48403">
    <property type="entry name" value="Ankyrin repeat"/>
    <property type="match status" value="1"/>
</dbReference>
<feature type="compositionally biased region" description="Polar residues" evidence="4">
    <location>
        <begin position="1474"/>
        <end position="1499"/>
    </location>
</feature>
<dbReference type="PROSITE" id="PS50088">
    <property type="entry name" value="ANK_REPEAT"/>
    <property type="match status" value="1"/>
</dbReference>
<feature type="region of interest" description="Disordered" evidence="4">
    <location>
        <begin position="1176"/>
        <end position="1206"/>
    </location>
</feature>
<feature type="compositionally biased region" description="Basic and acidic residues" evidence="4">
    <location>
        <begin position="1638"/>
        <end position="1647"/>
    </location>
</feature>
<name>A0A6A6QQT3_9PEZI</name>
<feature type="region of interest" description="Disordered" evidence="4">
    <location>
        <begin position="1565"/>
        <end position="1688"/>
    </location>
</feature>
<feature type="compositionally biased region" description="Basic and acidic residues" evidence="4">
    <location>
        <begin position="1269"/>
        <end position="1278"/>
    </location>
</feature>
<dbReference type="PANTHER" id="PTHR22872">
    <property type="entry name" value="BTK-BINDING PROTEIN-RELATED"/>
    <property type="match status" value="1"/>
</dbReference>
<organism evidence="6 7">
    <name type="scientific">Lophium mytilinum</name>
    <dbReference type="NCBI Taxonomy" id="390894"/>
    <lineage>
        <taxon>Eukaryota</taxon>
        <taxon>Fungi</taxon>
        <taxon>Dikarya</taxon>
        <taxon>Ascomycota</taxon>
        <taxon>Pezizomycotina</taxon>
        <taxon>Dothideomycetes</taxon>
        <taxon>Pleosporomycetidae</taxon>
        <taxon>Mytilinidiales</taxon>
        <taxon>Mytilinidiaceae</taxon>
        <taxon>Lophium</taxon>
    </lineage>
</organism>
<dbReference type="OrthoDB" id="1893551at2759"/>
<accession>A0A6A6QQT3</accession>
<evidence type="ECO:0000313" key="6">
    <source>
        <dbReference type="EMBL" id="KAF2494532.1"/>
    </source>
</evidence>
<dbReference type="InterPro" id="IPR000408">
    <property type="entry name" value="Reg_chr_condens"/>
</dbReference>
<reference evidence="6" key="1">
    <citation type="journal article" date="2020" name="Stud. Mycol.">
        <title>101 Dothideomycetes genomes: a test case for predicting lifestyles and emergence of pathogens.</title>
        <authorList>
            <person name="Haridas S."/>
            <person name="Albert R."/>
            <person name="Binder M."/>
            <person name="Bloem J."/>
            <person name="Labutti K."/>
            <person name="Salamov A."/>
            <person name="Andreopoulos B."/>
            <person name="Baker S."/>
            <person name="Barry K."/>
            <person name="Bills G."/>
            <person name="Bluhm B."/>
            <person name="Cannon C."/>
            <person name="Castanera R."/>
            <person name="Culley D."/>
            <person name="Daum C."/>
            <person name="Ezra D."/>
            <person name="Gonzalez J."/>
            <person name="Henrissat B."/>
            <person name="Kuo A."/>
            <person name="Liang C."/>
            <person name="Lipzen A."/>
            <person name="Lutzoni F."/>
            <person name="Magnuson J."/>
            <person name="Mondo S."/>
            <person name="Nolan M."/>
            <person name="Ohm R."/>
            <person name="Pangilinan J."/>
            <person name="Park H.-J."/>
            <person name="Ramirez L."/>
            <person name="Alfaro M."/>
            <person name="Sun H."/>
            <person name="Tritt A."/>
            <person name="Yoshinaga Y."/>
            <person name="Zwiers L.-H."/>
            <person name="Turgeon B."/>
            <person name="Goodwin S."/>
            <person name="Spatafora J."/>
            <person name="Crous P."/>
            <person name="Grigoriev I."/>
        </authorList>
    </citation>
    <scope>NUCLEOTIDE SEQUENCE</scope>
    <source>
        <strain evidence="6">CBS 269.34</strain>
    </source>
</reference>
<dbReference type="Gene3D" id="1.25.40.20">
    <property type="entry name" value="Ankyrin repeat-containing domain"/>
    <property type="match status" value="1"/>
</dbReference>
<dbReference type="PROSITE" id="PS50297">
    <property type="entry name" value="ANK_REP_REGION"/>
    <property type="match status" value="1"/>
</dbReference>
<evidence type="ECO:0000256" key="3">
    <source>
        <dbReference type="PROSITE-ProRule" id="PRU00235"/>
    </source>
</evidence>
<feature type="compositionally biased region" description="Basic residues" evidence="4">
    <location>
        <begin position="1595"/>
        <end position="1605"/>
    </location>
</feature>
<keyword evidence="7" id="KW-1185">Reference proteome</keyword>
<feature type="compositionally biased region" description="Polar residues" evidence="4">
    <location>
        <begin position="1319"/>
        <end position="1331"/>
    </location>
</feature>
<evidence type="ECO:0000256" key="1">
    <source>
        <dbReference type="ARBA" id="ARBA00022737"/>
    </source>
</evidence>
<feature type="compositionally biased region" description="Polar residues" evidence="4">
    <location>
        <begin position="1197"/>
        <end position="1206"/>
    </location>
</feature>
<feature type="region of interest" description="Disordered" evidence="4">
    <location>
        <begin position="187"/>
        <end position="220"/>
    </location>
</feature>
<feature type="repeat" description="ANK" evidence="2">
    <location>
        <begin position="124"/>
        <end position="150"/>
    </location>
</feature>
<dbReference type="InterPro" id="IPR011333">
    <property type="entry name" value="SKP1/BTB/POZ_sf"/>
</dbReference>